<evidence type="ECO:0000259" key="1">
    <source>
        <dbReference type="Pfam" id="PF01796"/>
    </source>
</evidence>
<reference evidence="2 3" key="1">
    <citation type="submission" date="2012-10" db="EMBL/GenBank/DDBJ databases">
        <title>The draft sequence of the Mycobacterium pheli genome.</title>
        <authorList>
            <person name="Pettersson B.M.F."/>
            <person name="Das S."/>
            <person name="Dasgupta S."/>
            <person name="Bhattacharya A."/>
            <person name="Kirsebom L.A."/>
        </authorList>
    </citation>
    <scope>NUCLEOTIDE SEQUENCE [LARGE SCALE GENOMIC DNA]</scope>
    <source>
        <strain evidence="2 3">CCUG 21000</strain>
    </source>
</reference>
<dbReference type="Pfam" id="PF01796">
    <property type="entry name" value="OB_ChsH2_C"/>
    <property type="match status" value="1"/>
</dbReference>
<organism evidence="2 3">
    <name type="scientific">Mycolicibacterium phlei DSM 43239 = CCUG 21000</name>
    <dbReference type="NCBI Taxonomy" id="1226750"/>
    <lineage>
        <taxon>Bacteria</taxon>
        <taxon>Bacillati</taxon>
        <taxon>Actinomycetota</taxon>
        <taxon>Actinomycetes</taxon>
        <taxon>Mycobacteriales</taxon>
        <taxon>Mycobacteriaceae</taxon>
        <taxon>Mycolicibacterium</taxon>
    </lineage>
</organism>
<accession>A0A5N5UZ98</accession>
<feature type="domain" description="ChsH2 C-terminal OB-fold" evidence="1">
    <location>
        <begin position="53"/>
        <end position="114"/>
    </location>
</feature>
<dbReference type="InterPro" id="IPR002878">
    <property type="entry name" value="ChsH2_C"/>
</dbReference>
<comment type="caution">
    <text evidence="2">The sequence shown here is derived from an EMBL/GenBank/DDBJ whole genome shotgun (WGS) entry which is preliminary data.</text>
</comment>
<dbReference type="Proteomes" id="UP000325690">
    <property type="component" value="Unassembled WGS sequence"/>
</dbReference>
<sequence length="131" mass="14663">MPIFPIQRDPQSAEFLDGTKRGEFLLVRDNQTGEVLHPQFDTSIDPERYTRFPAAGTGTIISWSVVHQKLPGGDVFKLPVGIVELDEGPWWWTSFPKADPEADLYGARVQVAFKTLGEGDDAEAIPYFKLL</sequence>
<gene>
    <name evidence="2" type="ORF">MPHL21000_16485</name>
</gene>
<dbReference type="AlphaFoldDB" id="A0A5N5UZ98"/>
<dbReference type="InterPro" id="IPR012340">
    <property type="entry name" value="NA-bd_OB-fold"/>
</dbReference>
<protein>
    <recommendedName>
        <fullName evidence="1">ChsH2 C-terminal OB-fold domain-containing protein</fullName>
    </recommendedName>
</protein>
<keyword evidence="3" id="KW-1185">Reference proteome</keyword>
<evidence type="ECO:0000313" key="3">
    <source>
        <dbReference type="Proteomes" id="UP000325690"/>
    </source>
</evidence>
<dbReference type="GeneID" id="74305307"/>
<name>A0A5N5UZ98_MYCPH</name>
<dbReference type="RefSeq" id="WP_003890797.1">
    <property type="nucleotide sequence ID" value="NZ_ANBO01000012.1"/>
</dbReference>
<evidence type="ECO:0000313" key="2">
    <source>
        <dbReference type="EMBL" id="KAB7754738.1"/>
    </source>
</evidence>
<dbReference type="EMBL" id="ANBP01000023">
    <property type="protein sequence ID" value="KAB7754738.1"/>
    <property type="molecule type" value="Genomic_DNA"/>
</dbReference>
<proteinExistence type="predicted"/>
<dbReference type="SUPFAM" id="SSF50249">
    <property type="entry name" value="Nucleic acid-binding proteins"/>
    <property type="match status" value="1"/>
</dbReference>